<dbReference type="Proteomes" id="UP000028839">
    <property type="component" value="Unassembled WGS sequence"/>
</dbReference>
<dbReference type="AlphaFoldDB" id="A0A0E2YXN5"/>
<accession>A0A0E2YXN5</accession>
<dbReference type="EMBL" id="JPGN01000087">
    <property type="protein sequence ID" value="KFI18173.1"/>
    <property type="molecule type" value="Genomic_DNA"/>
</dbReference>
<dbReference type="HOGENOM" id="CLU_2753788_0_0_6"/>
<organism evidence="1 2">
    <name type="scientific">Nitrosococcus oceani C-27</name>
    <dbReference type="NCBI Taxonomy" id="314279"/>
    <lineage>
        <taxon>Bacteria</taxon>
        <taxon>Pseudomonadati</taxon>
        <taxon>Pseudomonadota</taxon>
        <taxon>Gammaproteobacteria</taxon>
        <taxon>Chromatiales</taxon>
        <taxon>Chromatiaceae</taxon>
        <taxon>Nitrosococcus</taxon>
    </lineage>
</organism>
<comment type="caution">
    <text evidence="1">The sequence shown here is derived from an EMBL/GenBank/DDBJ whole genome shotgun (WGS) entry which is preliminary data.</text>
</comment>
<name>A0A0E2YXN5_9GAMM</name>
<gene>
    <name evidence="1" type="ORF">IB75_15885</name>
</gene>
<sequence>MPNGNGRGLGGVETKIKYPSENFEVCLEQVGGIPQTRFFSLKKSLMRTLPRDIFRMPRAAPLVKLRHAMC</sequence>
<reference evidence="1 2" key="1">
    <citation type="submission" date="2014-07" db="EMBL/GenBank/DDBJ databases">
        <title>Comparative analysis of Nitrosococcus oceani genome inventories of strains from Pacific and Atlantic gyres.</title>
        <authorList>
            <person name="Lim C.K."/>
            <person name="Wang L."/>
            <person name="Sayavedra-Soto L.A."/>
            <person name="Klotz M.G."/>
        </authorList>
    </citation>
    <scope>NUCLEOTIDE SEQUENCE [LARGE SCALE GENOMIC DNA]</scope>
    <source>
        <strain evidence="1 2">C-27</strain>
    </source>
</reference>
<evidence type="ECO:0000313" key="1">
    <source>
        <dbReference type="EMBL" id="KFI18173.1"/>
    </source>
</evidence>
<evidence type="ECO:0000313" key="2">
    <source>
        <dbReference type="Proteomes" id="UP000028839"/>
    </source>
</evidence>
<protein>
    <submittedName>
        <fullName evidence="1">Uncharacterized protein</fullName>
    </submittedName>
</protein>
<proteinExistence type="predicted"/>